<dbReference type="PROSITE" id="PS52029">
    <property type="entry name" value="LD_TPASE"/>
    <property type="match status" value="1"/>
</dbReference>
<evidence type="ECO:0000256" key="5">
    <source>
        <dbReference type="ARBA" id="ARBA00022984"/>
    </source>
</evidence>
<evidence type="ECO:0000259" key="8">
    <source>
        <dbReference type="PROSITE" id="PS52029"/>
    </source>
</evidence>
<comment type="pathway">
    <text evidence="1 7">Cell wall biogenesis; peptidoglycan biosynthesis.</text>
</comment>
<feature type="active site" description="Nucleophile" evidence="7">
    <location>
        <position position="261"/>
    </location>
</feature>
<dbReference type="InterPro" id="IPR005490">
    <property type="entry name" value="LD_TPept_cat_dom"/>
</dbReference>
<evidence type="ECO:0000256" key="2">
    <source>
        <dbReference type="ARBA" id="ARBA00005992"/>
    </source>
</evidence>
<dbReference type="GO" id="GO:0071555">
    <property type="term" value="P:cell wall organization"/>
    <property type="evidence" value="ECO:0007669"/>
    <property type="project" value="UniProtKB-UniRule"/>
</dbReference>
<dbReference type="Gene3D" id="2.40.440.10">
    <property type="entry name" value="L,D-transpeptidase catalytic domain-like"/>
    <property type="match status" value="1"/>
</dbReference>
<dbReference type="RefSeq" id="WP_148453770.1">
    <property type="nucleotide sequence ID" value="NZ_VSFC01000020.1"/>
</dbReference>
<dbReference type="InterPro" id="IPR050979">
    <property type="entry name" value="LD-transpeptidase"/>
</dbReference>
<organism evidence="9 10">
    <name type="scientific">Formosa maritima</name>
    <dbReference type="NCBI Taxonomy" id="2592046"/>
    <lineage>
        <taxon>Bacteria</taxon>
        <taxon>Pseudomonadati</taxon>
        <taxon>Bacteroidota</taxon>
        <taxon>Flavobacteriia</taxon>
        <taxon>Flavobacteriales</taxon>
        <taxon>Flavobacteriaceae</taxon>
        <taxon>Formosa</taxon>
    </lineage>
</organism>
<keyword evidence="4 7" id="KW-0133">Cell shape</keyword>
<keyword evidence="3" id="KW-0808">Transferase</keyword>
<dbReference type="PANTHER" id="PTHR30582">
    <property type="entry name" value="L,D-TRANSPEPTIDASE"/>
    <property type="match status" value="1"/>
</dbReference>
<gene>
    <name evidence="9" type="ORF">FVF61_04405</name>
</gene>
<evidence type="ECO:0000256" key="1">
    <source>
        <dbReference type="ARBA" id="ARBA00004752"/>
    </source>
</evidence>
<evidence type="ECO:0000256" key="3">
    <source>
        <dbReference type="ARBA" id="ARBA00022679"/>
    </source>
</evidence>
<proteinExistence type="inferred from homology"/>
<dbReference type="CDD" id="cd16913">
    <property type="entry name" value="YkuD_like"/>
    <property type="match status" value="1"/>
</dbReference>
<dbReference type="Proteomes" id="UP000324550">
    <property type="component" value="Unassembled WGS sequence"/>
</dbReference>
<reference evidence="9 10" key="1">
    <citation type="submission" date="2019-08" db="EMBL/GenBank/DDBJ databases">
        <title>Formosa sediminis sp. nov., isolated from marine sediment.</title>
        <authorList>
            <person name="Cao W.R."/>
        </authorList>
    </citation>
    <scope>NUCLEOTIDE SEQUENCE [LARGE SCALE GENOMIC DNA]</scope>
    <source>
        <strain evidence="9 10">1494</strain>
    </source>
</reference>
<evidence type="ECO:0000256" key="7">
    <source>
        <dbReference type="PROSITE-ProRule" id="PRU01373"/>
    </source>
</evidence>
<dbReference type="EMBL" id="VSFC01000020">
    <property type="protein sequence ID" value="TYA58060.1"/>
    <property type="molecule type" value="Genomic_DNA"/>
</dbReference>
<evidence type="ECO:0000313" key="10">
    <source>
        <dbReference type="Proteomes" id="UP000324550"/>
    </source>
</evidence>
<dbReference type="GO" id="GO:0008360">
    <property type="term" value="P:regulation of cell shape"/>
    <property type="evidence" value="ECO:0007669"/>
    <property type="project" value="UniProtKB-UniRule"/>
</dbReference>
<evidence type="ECO:0000313" key="9">
    <source>
        <dbReference type="EMBL" id="TYA58060.1"/>
    </source>
</evidence>
<dbReference type="InterPro" id="IPR038063">
    <property type="entry name" value="Transpep_catalytic_dom"/>
</dbReference>
<protein>
    <submittedName>
        <fullName evidence="9">L,D-transpeptidase</fullName>
    </submittedName>
</protein>
<name>A0A5D0GGZ4_9FLAO</name>
<feature type="domain" description="L,D-TPase catalytic" evidence="8">
    <location>
        <begin position="141"/>
        <end position="285"/>
    </location>
</feature>
<dbReference type="GO" id="GO:0018104">
    <property type="term" value="P:peptidoglycan-protein cross-linking"/>
    <property type="evidence" value="ECO:0007669"/>
    <property type="project" value="TreeGrafter"/>
</dbReference>
<dbReference type="GO" id="GO:0005576">
    <property type="term" value="C:extracellular region"/>
    <property type="evidence" value="ECO:0007669"/>
    <property type="project" value="TreeGrafter"/>
</dbReference>
<feature type="active site" description="Proton donor/acceptor" evidence="7">
    <location>
        <position position="245"/>
    </location>
</feature>
<dbReference type="GO" id="GO:0016740">
    <property type="term" value="F:transferase activity"/>
    <property type="evidence" value="ECO:0007669"/>
    <property type="project" value="UniProtKB-KW"/>
</dbReference>
<sequence length="306" mass="35552">MLIKTIYKSLFLTILIIISISSLTKTKVPLSYILIKTKTFQDSSRTIYVSKNVQIKNYFQYLDSIVTHFNSNQSYNISEHILVRNNPWIIDSLANTDYYRMMARDTLVYNQKDLIVLKKGSKIIIPDSLETQKLLKSIKNTWIDVNIPEYKLRIYEDSVMLYKFPVRVGRNETKYLKMGNRITDLKTIPGNGKIVAHVKNPDYYNPATGKQYFVTKRDDNKTTKLPQIPFIETEINGIRYGQLIHPTTNPITLNRAYSNGCIGTNEADAWIIYYYAPINTKIKIRYDLNVTNEIGEKMVLEDIYGK</sequence>
<dbReference type="SUPFAM" id="SSF141523">
    <property type="entry name" value="L,D-transpeptidase catalytic domain-like"/>
    <property type="match status" value="1"/>
</dbReference>
<evidence type="ECO:0000256" key="6">
    <source>
        <dbReference type="ARBA" id="ARBA00023316"/>
    </source>
</evidence>
<keyword evidence="10" id="KW-1185">Reference proteome</keyword>
<dbReference type="GO" id="GO:0071972">
    <property type="term" value="F:peptidoglycan L,D-transpeptidase activity"/>
    <property type="evidence" value="ECO:0007669"/>
    <property type="project" value="TreeGrafter"/>
</dbReference>
<keyword evidence="5 7" id="KW-0573">Peptidoglycan synthesis</keyword>
<comment type="similarity">
    <text evidence="2">Belongs to the YkuD family.</text>
</comment>
<dbReference type="Pfam" id="PF03734">
    <property type="entry name" value="YkuD"/>
    <property type="match status" value="1"/>
</dbReference>
<dbReference type="OrthoDB" id="9787225at2"/>
<comment type="caution">
    <text evidence="9">The sequence shown here is derived from an EMBL/GenBank/DDBJ whole genome shotgun (WGS) entry which is preliminary data.</text>
</comment>
<keyword evidence="6 7" id="KW-0961">Cell wall biogenesis/degradation</keyword>
<accession>A0A5D0GGZ4</accession>
<evidence type="ECO:0000256" key="4">
    <source>
        <dbReference type="ARBA" id="ARBA00022960"/>
    </source>
</evidence>
<dbReference type="UniPathway" id="UPA00219"/>
<dbReference type="AlphaFoldDB" id="A0A5D0GGZ4"/>